<keyword evidence="6" id="KW-0482">Metalloprotease</keyword>
<dbReference type="CDD" id="cd07324">
    <property type="entry name" value="M48C_Oma1-like"/>
    <property type="match status" value="1"/>
</dbReference>
<comment type="caution">
    <text evidence="10">The sequence shown here is derived from an EMBL/GenBank/DDBJ whole genome shotgun (WGS) entry which is preliminary data.</text>
</comment>
<name>A0A839YYL9_9SPHN</name>
<dbReference type="InterPro" id="IPR001915">
    <property type="entry name" value="Peptidase_M48"/>
</dbReference>
<keyword evidence="5" id="KW-0862">Zinc</keyword>
<reference evidence="10 11" key="1">
    <citation type="submission" date="2020-08" db="EMBL/GenBank/DDBJ databases">
        <title>Genomic Encyclopedia of Type Strains, Phase IV (KMG-IV): sequencing the most valuable type-strain genomes for metagenomic binning, comparative biology and taxonomic classification.</title>
        <authorList>
            <person name="Goeker M."/>
        </authorList>
    </citation>
    <scope>NUCLEOTIDE SEQUENCE [LARGE SCALE GENOMIC DNA]</scope>
    <source>
        <strain evidence="10 11">DSM 24194</strain>
    </source>
</reference>
<evidence type="ECO:0000256" key="6">
    <source>
        <dbReference type="ARBA" id="ARBA00023049"/>
    </source>
</evidence>
<dbReference type="Proteomes" id="UP000578569">
    <property type="component" value="Unassembled WGS sequence"/>
</dbReference>
<dbReference type="Gene3D" id="1.25.40.10">
    <property type="entry name" value="Tetratricopeptide repeat domain"/>
    <property type="match status" value="1"/>
</dbReference>
<comment type="cofactor">
    <cofactor evidence="1">
        <name>Zn(2+)</name>
        <dbReference type="ChEBI" id="CHEBI:29105"/>
    </cofactor>
</comment>
<evidence type="ECO:0000256" key="3">
    <source>
        <dbReference type="ARBA" id="ARBA00022723"/>
    </source>
</evidence>
<feature type="signal peptide" evidence="8">
    <location>
        <begin position="1"/>
        <end position="28"/>
    </location>
</feature>
<feature type="domain" description="Peptidase M48" evidence="9">
    <location>
        <begin position="45"/>
        <end position="226"/>
    </location>
</feature>
<dbReference type="InterPro" id="IPR051156">
    <property type="entry name" value="Mito/Outer_Membr_Metalloprot"/>
</dbReference>
<evidence type="ECO:0000256" key="7">
    <source>
        <dbReference type="PROSITE-ProRule" id="PRU00339"/>
    </source>
</evidence>
<keyword evidence="4" id="KW-0378">Hydrolase</keyword>
<dbReference type="PANTHER" id="PTHR22726">
    <property type="entry name" value="METALLOENDOPEPTIDASE OMA1"/>
    <property type="match status" value="1"/>
</dbReference>
<dbReference type="GO" id="GO:0016020">
    <property type="term" value="C:membrane"/>
    <property type="evidence" value="ECO:0007669"/>
    <property type="project" value="TreeGrafter"/>
</dbReference>
<sequence length="453" mass="49813">MSRFFRLMLQSMAALLLFSALVARPAYAQSVLRDAETEALFADISAPLIEAAGLRPENVEIVLLNDDSINAFVAGGQIVYIHSGLIIEADNVNQVQGVIAHELGHVAGGHIIRFGEGVGQATNITIISLLLGAAAMAAGAGDAGMGIMAAGQRAAMGQFLAFTRAQEASADQAGARYLGEAGISGRGSIEFFRKLENQEYRLNIPQEDSYNRTHPLSRERVAALTDVYEKDPAWDRPVDPHLEARFQRIRAKLLGFVNPDRALREFPHGNNSLEARYARAYAYHRGVRPEASLAEVEALDAQYPDDPYILEMKGQFLLENGRPEEALPALRRATELAPDQPLIATTFGHALIATEQREHYEEAKRLLKAAVVRDRQNPFAWYQLGVIYSAEGDEARASLASAERQQMLGQHRLAMVSAKRAMNGIPAGSADWIRAQDIMMTSEHLVEKMKDKR</sequence>
<dbReference type="InterPro" id="IPR019734">
    <property type="entry name" value="TPR_rpt"/>
</dbReference>
<evidence type="ECO:0000256" key="5">
    <source>
        <dbReference type="ARBA" id="ARBA00022833"/>
    </source>
</evidence>
<dbReference type="RefSeq" id="WP_183933516.1">
    <property type="nucleotide sequence ID" value="NZ_JACICF010000001.1"/>
</dbReference>
<dbReference type="Pfam" id="PF13181">
    <property type="entry name" value="TPR_8"/>
    <property type="match status" value="1"/>
</dbReference>
<gene>
    <name evidence="10" type="ORF">FHS50_001262</name>
</gene>
<dbReference type="GO" id="GO:0004222">
    <property type="term" value="F:metalloendopeptidase activity"/>
    <property type="evidence" value="ECO:0007669"/>
    <property type="project" value="InterPro"/>
</dbReference>
<evidence type="ECO:0000256" key="4">
    <source>
        <dbReference type="ARBA" id="ARBA00022801"/>
    </source>
</evidence>
<dbReference type="PANTHER" id="PTHR22726:SF1">
    <property type="entry name" value="METALLOENDOPEPTIDASE OMA1, MITOCHONDRIAL"/>
    <property type="match status" value="1"/>
</dbReference>
<dbReference type="GO" id="GO:0046872">
    <property type="term" value="F:metal ion binding"/>
    <property type="evidence" value="ECO:0007669"/>
    <property type="project" value="UniProtKB-KW"/>
</dbReference>
<keyword evidence="2 10" id="KW-0645">Protease</keyword>
<dbReference type="Pfam" id="PF01435">
    <property type="entry name" value="Peptidase_M48"/>
    <property type="match status" value="1"/>
</dbReference>
<evidence type="ECO:0000313" key="11">
    <source>
        <dbReference type="Proteomes" id="UP000578569"/>
    </source>
</evidence>
<dbReference type="PROSITE" id="PS50005">
    <property type="entry name" value="TPR"/>
    <property type="match status" value="1"/>
</dbReference>
<dbReference type="GO" id="GO:0051603">
    <property type="term" value="P:proteolysis involved in protein catabolic process"/>
    <property type="evidence" value="ECO:0007669"/>
    <property type="project" value="TreeGrafter"/>
</dbReference>
<keyword evidence="3" id="KW-0479">Metal-binding</keyword>
<evidence type="ECO:0000256" key="8">
    <source>
        <dbReference type="SAM" id="SignalP"/>
    </source>
</evidence>
<dbReference type="InterPro" id="IPR011990">
    <property type="entry name" value="TPR-like_helical_dom_sf"/>
</dbReference>
<organism evidence="10 11">
    <name type="scientific">Sphingomicrobium lutaoense</name>
    <dbReference type="NCBI Taxonomy" id="515949"/>
    <lineage>
        <taxon>Bacteria</taxon>
        <taxon>Pseudomonadati</taxon>
        <taxon>Pseudomonadota</taxon>
        <taxon>Alphaproteobacteria</taxon>
        <taxon>Sphingomonadales</taxon>
        <taxon>Sphingomonadaceae</taxon>
        <taxon>Sphingomicrobium</taxon>
    </lineage>
</organism>
<dbReference type="AlphaFoldDB" id="A0A839YYL9"/>
<keyword evidence="7" id="KW-0802">TPR repeat</keyword>
<accession>A0A839YYL9</accession>
<evidence type="ECO:0000313" key="10">
    <source>
        <dbReference type="EMBL" id="MBB3764239.1"/>
    </source>
</evidence>
<protein>
    <submittedName>
        <fullName evidence="10">Putative Zn-dependent protease</fullName>
    </submittedName>
</protein>
<dbReference type="EMBL" id="JACICF010000001">
    <property type="protein sequence ID" value="MBB3764239.1"/>
    <property type="molecule type" value="Genomic_DNA"/>
</dbReference>
<dbReference type="Gene3D" id="3.30.2010.10">
    <property type="entry name" value="Metalloproteases ('zincins'), catalytic domain"/>
    <property type="match status" value="1"/>
</dbReference>
<evidence type="ECO:0000256" key="1">
    <source>
        <dbReference type="ARBA" id="ARBA00001947"/>
    </source>
</evidence>
<evidence type="ECO:0000256" key="2">
    <source>
        <dbReference type="ARBA" id="ARBA00022670"/>
    </source>
</evidence>
<evidence type="ECO:0000259" key="9">
    <source>
        <dbReference type="Pfam" id="PF01435"/>
    </source>
</evidence>
<feature type="chain" id="PRO_5032635748" evidence="8">
    <location>
        <begin position="29"/>
        <end position="453"/>
    </location>
</feature>
<dbReference type="SUPFAM" id="SSF48452">
    <property type="entry name" value="TPR-like"/>
    <property type="match status" value="1"/>
</dbReference>
<proteinExistence type="predicted"/>
<keyword evidence="11" id="KW-1185">Reference proteome</keyword>
<feature type="repeat" description="TPR" evidence="7">
    <location>
        <begin position="307"/>
        <end position="340"/>
    </location>
</feature>
<keyword evidence="8" id="KW-0732">Signal</keyword>